<sequence>MYPINIAPAGEVEPKIEKAPSAIEGRDIATVIGRFYLWQKMEEEGKERLLELQADNAVIFYVGEHFAVGEEVPAGPGDVLAAGAVEAIYLCGDVVMTEGQRTVRADEMYYDFLRKKAVAVNAVMRSFDAGRGIPIYVRAAKLHQIAENIFAAENITLTSSEFYLPQISLNASSVIITDTTEIDERLGKLSDSSYDA</sequence>
<gene>
    <name evidence="1" type="ORF">S03H2_52930</name>
</gene>
<reference evidence="1" key="1">
    <citation type="journal article" date="2014" name="Front. Microbiol.">
        <title>High frequency of phylogenetically diverse reductive dehalogenase-homologous genes in deep subseafloor sedimentary metagenomes.</title>
        <authorList>
            <person name="Kawai M."/>
            <person name="Futagami T."/>
            <person name="Toyoda A."/>
            <person name="Takaki Y."/>
            <person name="Nishi S."/>
            <person name="Hori S."/>
            <person name="Arai W."/>
            <person name="Tsubouchi T."/>
            <person name="Morono Y."/>
            <person name="Uchiyama I."/>
            <person name="Ito T."/>
            <person name="Fujiyama A."/>
            <person name="Inagaki F."/>
            <person name="Takami H."/>
        </authorList>
    </citation>
    <scope>NUCLEOTIDE SEQUENCE</scope>
    <source>
        <strain evidence="1">Expedition CK06-06</strain>
    </source>
</reference>
<evidence type="ECO:0000313" key="1">
    <source>
        <dbReference type="EMBL" id="GAH69985.1"/>
    </source>
</evidence>
<protein>
    <recommendedName>
        <fullName evidence="2">Organic solvent tolerance-like N-terminal domain-containing protein</fullName>
    </recommendedName>
</protein>
<proteinExistence type="predicted"/>
<dbReference type="EMBL" id="BARU01033664">
    <property type="protein sequence ID" value="GAH69985.1"/>
    <property type="molecule type" value="Genomic_DNA"/>
</dbReference>
<dbReference type="AlphaFoldDB" id="X1IL77"/>
<feature type="non-terminal residue" evidence="1">
    <location>
        <position position="196"/>
    </location>
</feature>
<evidence type="ECO:0008006" key="2">
    <source>
        <dbReference type="Google" id="ProtNLM"/>
    </source>
</evidence>
<accession>X1IL77</accession>
<comment type="caution">
    <text evidence="1">The sequence shown here is derived from an EMBL/GenBank/DDBJ whole genome shotgun (WGS) entry which is preliminary data.</text>
</comment>
<organism evidence="1">
    <name type="scientific">marine sediment metagenome</name>
    <dbReference type="NCBI Taxonomy" id="412755"/>
    <lineage>
        <taxon>unclassified sequences</taxon>
        <taxon>metagenomes</taxon>
        <taxon>ecological metagenomes</taxon>
    </lineage>
</organism>
<name>X1IL77_9ZZZZ</name>